<name>A0A1I5U813_9FIRM</name>
<gene>
    <name evidence="3" type="ORF">SAMN05444406_10650</name>
</gene>
<accession>A0A1I5U813</accession>
<evidence type="ECO:0000256" key="2">
    <source>
        <dbReference type="SAM" id="Phobius"/>
    </source>
</evidence>
<feature type="coiled-coil region" evidence="1">
    <location>
        <begin position="55"/>
        <end position="82"/>
    </location>
</feature>
<dbReference type="Proteomes" id="UP000198577">
    <property type="component" value="Unassembled WGS sequence"/>
</dbReference>
<dbReference type="Pfam" id="PF05137">
    <property type="entry name" value="PilN"/>
    <property type="match status" value="1"/>
</dbReference>
<keyword evidence="1" id="KW-0175">Coiled coil</keyword>
<dbReference type="InterPro" id="IPR052534">
    <property type="entry name" value="Extracell_DNA_Util/SecSys_Comp"/>
</dbReference>
<keyword evidence="2" id="KW-1133">Transmembrane helix</keyword>
<evidence type="ECO:0000313" key="3">
    <source>
        <dbReference type="EMBL" id="SFP90766.1"/>
    </source>
</evidence>
<dbReference type="InterPro" id="IPR007813">
    <property type="entry name" value="PilN"/>
</dbReference>
<dbReference type="RefSeq" id="WP_025746482.1">
    <property type="nucleotide sequence ID" value="NZ_FOXR01000006.1"/>
</dbReference>
<dbReference type="PANTHER" id="PTHR40278">
    <property type="entry name" value="DNA UTILIZATION PROTEIN HOFN"/>
    <property type="match status" value="1"/>
</dbReference>
<dbReference type="EMBL" id="FOXR01000006">
    <property type="protein sequence ID" value="SFP90766.1"/>
    <property type="molecule type" value="Genomic_DNA"/>
</dbReference>
<reference evidence="3 4" key="1">
    <citation type="submission" date="2016-10" db="EMBL/GenBank/DDBJ databases">
        <authorList>
            <person name="de Groot N.N."/>
        </authorList>
    </citation>
    <scope>NUCLEOTIDE SEQUENCE [LARGE SCALE GENOMIC DNA]</scope>
    <source>
        <strain evidence="3 4">DSM 20678</strain>
    </source>
</reference>
<keyword evidence="2" id="KW-0812">Transmembrane</keyword>
<dbReference type="STRING" id="937334.SAMN05444406_10650"/>
<protein>
    <submittedName>
        <fullName evidence="3">Tfp pilus assembly protein PilN</fullName>
    </submittedName>
</protein>
<feature type="transmembrane region" description="Helical" evidence="2">
    <location>
        <begin position="21"/>
        <end position="42"/>
    </location>
</feature>
<dbReference type="AlphaFoldDB" id="A0A1I5U813"/>
<evidence type="ECO:0000313" key="4">
    <source>
        <dbReference type="Proteomes" id="UP000198577"/>
    </source>
</evidence>
<evidence type="ECO:0000256" key="1">
    <source>
        <dbReference type="SAM" id="Coils"/>
    </source>
</evidence>
<keyword evidence="4" id="KW-1185">Reference proteome</keyword>
<keyword evidence="2" id="KW-0472">Membrane</keyword>
<sequence length="176" mass="19810">MNDINLLKDFYRPRKTIRITLFIFVAAAVAALFSYFGIVVPLREKHELALMASNFSQMNGEYEAIEKEYTELSKRMEELKEKASGINPLIAGRQWSEVFTLLEQAIPQGAALRSLSYDGDAVVLEGIATDDVEIARFIVNLKKTGLFSTVSLKRIDGDEGGQLFLMNCKFNPLDHK</sequence>
<dbReference type="PANTHER" id="PTHR40278:SF1">
    <property type="entry name" value="DNA UTILIZATION PROTEIN HOFN"/>
    <property type="match status" value="1"/>
</dbReference>
<organism evidence="3 4">
    <name type="scientific">Caldicoprobacter faecalis</name>
    <dbReference type="NCBI Taxonomy" id="937334"/>
    <lineage>
        <taxon>Bacteria</taxon>
        <taxon>Bacillati</taxon>
        <taxon>Bacillota</taxon>
        <taxon>Clostridia</taxon>
        <taxon>Caldicoprobacterales</taxon>
        <taxon>Caldicoprobacteraceae</taxon>
        <taxon>Caldicoprobacter</taxon>
    </lineage>
</organism>
<proteinExistence type="predicted"/>